<evidence type="ECO:0000256" key="2">
    <source>
        <dbReference type="ARBA" id="ARBA00022517"/>
    </source>
</evidence>
<dbReference type="HAMAP" id="MF_00014">
    <property type="entry name" value="Ribosome_mat_RimM"/>
    <property type="match status" value="1"/>
</dbReference>
<dbReference type="PANTHER" id="PTHR33692">
    <property type="entry name" value="RIBOSOME MATURATION FACTOR RIMM"/>
    <property type="match status" value="1"/>
</dbReference>
<evidence type="ECO:0000313" key="8">
    <source>
        <dbReference type="EMBL" id="MBE5040289.1"/>
    </source>
</evidence>
<dbReference type="SUPFAM" id="SSF50447">
    <property type="entry name" value="Translation proteins"/>
    <property type="match status" value="1"/>
</dbReference>
<comment type="caution">
    <text evidence="8">The sequence shown here is derived from an EMBL/GenBank/DDBJ whole genome shotgun (WGS) entry which is preliminary data.</text>
</comment>
<proteinExistence type="inferred from homology"/>
<protein>
    <recommendedName>
        <fullName evidence="5">Ribosome maturation factor RimM</fullName>
    </recommendedName>
</protein>
<dbReference type="EMBL" id="JADCKB010000013">
    <property type="protein sequence ID" value="MBE5040289.1"/>
    <property type="molecule type" value="Genomic_DNA"/>
</dbReference>
<dbReference type="PANTHER" id="PTHR33692:SF1">
    <property type="entry name" value="RIBOSOME MATURATION FACTOR RIMM"/>
    <property type="match status" value="1"/>
</dbReference>
<dbReference type="Proteomes" id="UP000806542">
    <property type="component" value="Unassembled WGS sequence"/>
</dbReference>
<keyword evidence="1 5" id="KW-0963">Cytoplasm</keyword>
<comment type="domain">
    <text evidence="5">The PRC barrel domain binds ribosomal protein uS19.</text>
</comment>
<dbReference type="InterPro" id="IPR011961">
    <property type="entry name" value="RimM"/>
</dbReference>
<dbReference type="InterPro" id="IPR036976">
    <property type="entry name" value="RimM_N_sf"/>
</dbReference>
<evidence type="ECO:0000259" key="7">
    <source>
        <dbReference type="Pfam" id="PF24986"/>
    </source>
</evidence>
<sequence>MKQQYLELGKVVNTHGIRGEIKIQPWCDDPNLFDQLSYFYIDGVRYEIKKNRLHKNCEIVLVEGITNINQAELLKNKIVTIEREMLGALPEGTYYIADLIGLSVRTKDGQTLGNIVDVLKTGSNDVYILDKPKEKPILIPVIDQVVKEVNIDGGFVTVELMEGLID</sequence>
<dbReference type="Gene3D" id="2.40.30.60">
    <property type="entry name" value="RimM"/>
    <property type="match status" value="1"/>
</dbReference>
<dbReference type="GO" id="GO:0043022">
    <property type="term" value="F:ribosome binding"/>
    <property type="evidence" value="ECO:0007669"/>
    <property type="project" value="InterPro"/>
</dbReference>
<feature type="domain" description="RimM N-terminal" evidence="6">
    <location>
        <begin position="8"/>
        <end position="84"/>
    </location>
</feature>
<gene>
    <name evidence="5 8" type="primary">rimM</name>
    <name evidence="8" type="ORF">INF28_07415</name>
</gene>
<dbReference type="NCBIfam" id="TIGR02273">
    <property type="entry name" value="16S_RimM"/>
    <property type="match status" value="1"/>
</dbReference>
<dbReference type="Pfam" id="PF01782">
    <property type="entry name" value="RimM"/>
    <property type="match status" value="1"/>
</dbReference>
<dbReference type="GO" id="GO:0005840">
    <property type="term" value="C:ribosome"/>
    <property type="evidence" value="ECO:0007669"/>
    <property type="project" value="InterPro"/>
</dbReference>
<accession>A0A9D5M405</accession>
<dbReference type="InterPro" id="IPR009000">
    <property type="entry name" value="Transl_B-barrel_sf"/>
</dbReference>
<comment type="similarity">
    <text evidence="5">Belongs to the RimM family.</text>
</comment>
<keyword evidence="9" id="KW-1185">Reference proteome</keyword>
<keyword evidence="2 5" id="KW-0690">Ribosome biogenesis</keyword>
<comment type="function">
    <text evidence="5">An accessory protein needed during the final step in the assembly of 30S ribosomal subunit, possibly for assembly of the head region. Essential for efficient processing of 16S rRNA. May be needed both before and after RbfA during the maturation of 16S rRNA. It has affinity for free ribosomal 30S subunits but not for 70S ribosomes.</text>
</comment>
<dbReference type="GO" id="GO:0042274">
    <property type="term" value="P:ribosomal small subunit biogenesis"/>
    <property type="evidence" value="ECO:0007669"/>
    <property type="project" value="UniProtKB-UniRule"/>
</dbReference>
<evidence type="ECO:0000259" key="6">
    <source>
        <dbReference type="Pfam" id="PF01782"/>
    </source>
</evidence>
<keyword evidence="4 5" id="KW-0143">Chaperone</keyword>
<dbReference type="SUPFAM" id="SSF50346">
    <property type="entry name" value="PRC-barrel domain"/>
    <property type="match status" value="1"/>
</dbReference>
<dbReference type="GO" id="GO:0006364">
    <property type="term" value="P:rRNA processing"/>
    <property type="evidence" value="ECO:0007669"/>
    <property type="project" value="UniProtKB-UniRule"/>
</dbReference>
<organism evidence="8 9">
    <name type="scientific">Ructibacterium gallinarum</name>
    <dbReference type="NCBI Taxonomy" id="2779355"/>
    <lineage>
        <taxon>Bacteria</taxon>
        <taxon>Bacillati</taxon>
        <taxon>Bacillota</taxon>
        <taxon>Clostridia</taxon>
        <taxon>Eubacteriales</taxon>
        <taxon>Oscillospiraceae</taxon>
        <taxon>Ructibacterium</taxon>
    </lineage>
</organism>
<keyword evidence="3 5" id="KW-0698">rRNA processing</keyword>
<evidence type="ECO:0000256" key="3">
    <source>
        <dbReference type="ARBA" id="ARBA00022552"/>
    </source>
</evidence>
<dbReference type="GO" id="GO:0005737">
    <property type="term" value="C:cytoplasm"/>
    <property type="evidence" value="ECO:0007669"/>
    <property type="project" value="UniProtKB-SubCell"/>
</dbReference>
<reference evidence="8" key="1">
    <citation type="submission" date="2020-10" db="EMBL/GenBank/DDBJ databases">
        <title>ChiBAC.</title>
        <authorList>
            <person name="Zenner C."/>
            <person name="Hitch T.C.A."/>
            <person name="Clavel T."/>
        </authorList>
    </citation>
    <scope>NUCLEOTIDE SEQUENCE</scope>
    <source>
        <strain evidence="8">DSM 107454</strain>
    </source>
</reference>
<dbReference type="Gene3D" id="2.30.30.240">
    <property type="entry name" value="PRC-barrel domain"/>
    <property type="match status" value="1"/>
</dbReference>
<feature type="domain" description="Ribosome maturation factor RimM PRC barrel" evidence="7">
    <location>
        <begin position="98"/>
        <end position="164"/>
    </location>
</feature>
<comment type="subunit">
    <text evidence="5">Binds ribosomal protein uS19.</text>
</comment>
<dbReference type="Pfam" id="PF24986">
    <property type="entry name" value="PRC_RimM"/>
    <property type="match status" value="1"/>
</dbReference>
<dbReference type="InterPro" id="IPR056792">
    <property type="entry name" value="PRC_RimM"/>
</dbReference>
<evidence type="ECO:0000256" key="5">
    <source>
        <dbReference type="HAMAP-Rule" id="MF_00014"/>
    </source>
</evidence>
<dbReference type="InterPro" id="IPR011033">
    <property type="entry name" value="PRC_barrel-like_sf"/>
</dbReference>
<dbReference type="AlphaFoldDB" id="A0A9D5M405"/>
<comment type="subcellular location">
    <subcellularLocation>
        <location evidence="5">Cytoplasm</location>
    </subcellularLocation>
</comment>
<dbReference type="InterPro" id="IPR002676">
    <property type="entry name" value="RimM_N"/>
</dbReference>
<evidence type="ECO:0000256" key="4">
    <source>
        <dbReference type="ARBA" id="ARBA00023186"/>
    </source>
</evidence>
<evidence type="ECO:0000256" key="1">
    <source>
        <dbReference type="ARBA" id="ARBA00022490"/>
    </source>
</evidence>
<evidence type="ECO:0000313" key="9">
    <source>
        <dbReference type="Proteomes" id="UP000806542"/>
    </source>
</evidence>
<name>A0A9D5M405_9FIRM</name>
<dbReference type="RefSeq" id="WP_226392840.1">
    <property type="nucleotide sequence ID" value="NZ_JADCKB010000013.1"/>
</dbReference>